<keyword evidence="2" id="KW-1185">Reference proteome</keyword>
<evidence type="ECO:0000313" key="1">
    <source>
        <dbReference type="EMBL" id="KTC82983.1"/>
    </source>
</evidence>
<organism evidence="1 2">
    <name type="scientific">Legionella brunensis</name>
    <dbReference type="NCBI Taxonomy" id="29422"/>
    <lineage>
        <taxon>Bacteria</taxon>
        <taxon>Pseudomonadati</taxon>
        <taxon>Pseudomonadota</taxon>
        <taxon>Gammaproteobacteria</taxon>
        <taxon>Legionellales</taxon>
        <taxon>Legionellaceae</taxon>
        <taxon>Legionella</taxon>
    </lineage>
</organism>
<proteinExistence type="predicted"/>
<reference evidence="1 2" key="1">
    <citation type="submission" date="2015-11" db="EMBL/GenBank/DDBJ databases">
        <title>Genomic analysis of 38 Legionella species identifies large and diverse effector repertoires.</title>
        <authorList>
            <person name="Burstein D."/>
            <person name="Amaro F."/>
            <person name="Zusman T."/>
            <person name="Lifshitz Z."/>
            <person name="Cohen O."/>
            <person name="Gilbert J.A."/>
            <person name="Pupko T."/>
            <person name="Shuman H.A."/>
            <person name="Segal G."/>
        </authorList>
    </citation>
    <scope>NUCLEOTIDE SEQUENCE [LARGE SCALE GENOMIC DNA]</scope>
    <source>
        <strain evidence="1 2">ATCC 43878</strain>
    </source>
</reference>
<dbReference type="Proteomes" id="UP000054742">
    <property type="component" value="Unassembled WGS sequence"/>
</dbReference>
<dbReference type="AlphaFoldDB" id="A0A0W0SHT2"/>
<evidence type="ECO:0000313" key="2">
    <source>
        <dbReference type="Proteomes" id="UP000054742"/>
    </source>
</evidence>
<name>A0A0W0SHT2_9GAMM</name>
<comment type="caution">
    <text evidence="1">The sequence shown here is derived from an EMBL/GenBank/DDBJ whole genome shotgun (WGS) entry which is preliminary data.</text>
</comment>
<protein>
    <recommendedName>
        <fullName evidence="3">CN hydrolase domain-containing protein</fullName>
    </recommendedName>
</protein>
<dbReference type="STRING" id="29422.Lbru_1721"/>
<evidence type="ECO:0008006" key="3">
    <source>
        <dbReference type="Google" id="ProtNLM"/>
    </source>
</evidence>
<gene>
    <name evidence="1" type="ORF">Lbru_1721</name>
</gene>
<dbReference type="PATRIC" id="fig|29422.6.peg.1827"/>
<dbReference type="OrthoDB" id="5633121at2"/>
<dbReference type="EMBL" id="LNXV01000019">
    <property type="protein sequence ID" value="KTC82983.1"/>
    <property type="molecule type" value="Genomic_DNA"/>
</dbReference>
<accession>A0A0W0SHT2</accession>
<dbReference type="RefSeq" id="WP_058441791.1">
    <property type="nucleotide sequence ID" value="NZ_CAAAHU010000031.1"/>
</dbReference>
<sequence length="307" mass="34929">MKTITVAMWDPGFSLQDLSLEEKINCIEKKFKEAYELAMTSEPFDEDETFVFMCPEFTLLDMNNYEKSFSFPKKDFLEAEKRLLKLASDYPRAIIIPGTAYVEKKLDLGDQVKEKKYAETIKQWQLKNLKRLQDFKKEIKDKTLVKNIASIFFHSSEDKPKRYAKRVEAGEYIDAWSGIFYSGHSSAVFSQNGVRFGIEICADHKDGILRLEQKRTGQQVDVHLIVANVMHTIPSKVAESEESTIVINCAGNFTYNPIAAKSTGVWVTNGQGDLEPVEKAEASTKDLQIYLKIPVLNQKNTPSSSIQ</sequence>